<dbReference type="AlphaFoldDB" id="A0A0K0E1Y0"/>
<dbReference type="WBParaSite" id="SSTP_0000349900.1">
    <property type="protein sequence ID" value="SSTP_0000349900.1"/>
    <property type="gene ID" value="SSTP_0000349900"/>
</dbReference>
<evidence type="ECO:0000256" key="1">
    <source>
        <dbReference type="SAM" id="Coils"/>
    </source>
</evidence>
<accession>A0A0K0E1Y0</accession>
<reference evidence="2" key="1">
    <citation type="submission" date="2015-08" db="UniProtKB">
        <authorList>
            <consortium name="WormBaseParasite"/>
        </authorList>
    </citation>
    <scope>IDENTIFICATION</scope>
</reference>
<sequence length="107" mass="12714">MICLINSKILKNEVPNDELNYVKENGVHFKRYQSKDKNLQFNRIGENDNVLDKILSQKELIKKIEEKNIQKNNINNNKEIYINKPNIIEDDLEPNKNEVDYKEMGDH</sequence>
<keyword evidence="1" id="KW-0175">Coiled coil</keyword>
<name>A0A0K0E1Y0_STRER</name>
<evidence type="ECO:0000313" key="2">
    <source>
        <dbReference type="WBParaSite" id="SSTP_0000349900.1"/>
    </source>
</evidence>
<organism evidence="2">
    <name type="scientific">Strongyloides stercoralis</name>
    <name type="common">Threadworm</name>
    <dbReference type="NCBI Taxonomy" id="6248"/>
    <lineage>
        <taxon>Eukaryota</taxon>
        <taxon>Metazoa</taxon>
        <taxon>Ecdysozoa</taxon>
        <taxon>Nematoda</taxon>
        <taxon>Chromadorea</taxon>
        <taxon>Rhabditida</taxon>
        <taxon>Tylenchina</taxon>
        <taxon>Panagrolaimomorpha</taxon>
        <taxon>Strongyloidoidea</taxon>
        <taxon>Strongyloididae</taxon>
        <taxon>Strongyloides</taxon>
    </lineage>
</organism>
<protein>
    <submittedName>
        <fullName evidence="2">Uncharacterized protein</fullName>
    </submittedName>
</protein>
<proteinExistence type="predicted"/>
<feature type="coiled-coil region" evidence="1">
    <location>
        <begin position="47"/>
        <end position="84"/>
    </location>
</feature>